<dbReference type="EMBL" id="PFNG01000001">
    <property type="protein sequence ID" value="PIZ42703.1"/>
    <property type="molecule type" value="Genomic_DNA"/>
</dbReference>
<comment type="caution">
    <text evidence="2">The sequence shown here is derived from an EMBL/GenBank/DDBJ whole genome shotgun (WGS) entry which is preliminary data.</text>
</comment>
<sequence length="138" mass="14365">MKNSFARLLLSLVLLAFILLAAGCSSSSLESTVKSPDAGGGNALGSKDLNDIKGMLGLEVGGHYPDNYGLSRVYGTVTNGSKQNLKSVTLAISFGKRGQGIKVGEVEVKNLPAGEKKSFDIATTVNASNQGEYSINLI</sequence>
<keyword evidence="1" id="KW-0732">Signal</keyword>
<dbReference type="PROSITE" id="PS51257">
    <property type="entry name" value="PROKAR_LIPOPROTEIN"/>
    <property type="match status" value="1"/>
</dbReference>
<evidence type="ECO:0000256" key="1">
    <source>
        <dbReference type="SAM" id="SignalP"/>
    </source>
</evidence>
<proteinExistence type="predicted"/>
<evidence type="ECO:0008006" key="4">
    <source>
        <dbReference type="Google" id="ProtNLM"/>
    </source>
</evidence>
<protein>
    <recommendedName>
        <fullName evidence="4">Lipoprotein</fullName>
    </recommendedName>
</protein>
<evidence type="ECO:0000313" key="2">
    <source>
        <dbReference type="EMBL" id="PIZ42703.1"/>
    </source>
</evidence>
<gene>
    <name evidence="2" type="ORF">COY37_00005</name>
</gene>
<name>A0A2M7TBW7_9ACTN</name>
<feature type="non-terminal residue" evidence="2">
    <location>
        <position position="138"/>
    </location>
</feature>
<accession>A0A2M7TBW7</accession>
<dbReference type="NCBIfam" id="NF038353">
    <property type="entry name" value="FxLYD_dom"/>
    <property type="match status" value="1"/>
</dbReference>
<feature type="chain" id="PRO_5039472583" description="Lipoprotein" evidence="1">
    <location>
        <begin position="22"/>
        <end position="138"/>
    </location>
</feature>
<dbReference type="InterPro" id="IPR047676">
    <property type="entry name" value="FxLYD_dom"/>
</dbReference>
<dbReference type="RefSeq" id="WP_286975393.1">
    <property type="nucleotide sequence ID" value="NZ_PFNG01000001.1"/>
</dbReference>
<dbReference type="Proteomes" id="UP000230956">
    <property type="component" value="Unassembled WGS sequence"/>
</dbReference>
<feature type="signal peptide" evidence="1">
    <location>
        <begin position="1"/>
        <end position="21"/>
    </location>
</feature>
<reference evidence="3" key="1">
    <citation type="submission" date="2017-09" db="EMBL/GenBank/DDBJ databases">
        <title>Depth-based differentiation of microbial function through sediment-hosted aquifers and enrichment of novel symbionts in the deep terrestrial subsurface.</title>
        <authorList>
            <person name="Probst A.J."/>
            <person name="Ladd B."/>
            <person name="Jarett J.K."/>
            <person name="Geller-Mcgrath D.E."/>
            <person name="Sieber C.M.K."/>
            <person name="Emerson J.B."/>
            <person name="Anantharaman K."/>
            <person name="Thomas B.C."/>
            <person name="Malmstrom R."/>
            <person name="Stieglmeier M."/>
            <person name="Klingl A."/>
            <person name="Woyke T."/>
            <person name="Ryan C.M."/>
            <person name="Banfield J.F."/>
        </authorList>
    </citation>
    <scope>NUCLEOTIDE SEQUENCE [LARGE SCALE GENOMIC DNA]</scope>
</reference>
<dbReference type="AlphaFoldDB" id="A0A2M7TBW7"/>
<evidence type="ECO:0000313" key="3">
    <source>
        <dbReference type="Proteomes" id="UP000230956"/>
    </source>
</evidence>
<organism evidence="2 3">
    <name type="scientific">Candidatus Aquicultor secundus</name>
    <dbReference type="NCBI Taxonomy" id="1973895"/>
    <lineage>
        <taxon>Bacteria</taxon>
        <taxon>Bacillati</taxon>
        <taxon>Actinomycetota</taxon>
        <taxon>Candidatus Aquicultoria</taxon>
        <taxon>Candidatus Aquicultorales</taxon>
        <taxon>Candidatus Aquicultoraceae</taxon>
        <taxon>Candidatus Aquicultor</taxon>
    </lineage>
</organism>